<feature type="binding site" evidence="6">
    <location>
        <position position="152"/>
    </location>
    <ligand>
        <name>NAD(+)</name>
        <dbReference type="ChEBI" id="CHEBI:57540"/>
    </ligand>
</feature>
<proteinExistence type="inferred from homology"/>
<comment type="similarity">
    <text evidence="6">Belongs to the NAD kinase family.</text>
</comment>
<feature type="binding site" evidence="6">
    <location>
        <begin position="67"/>
        <end position="68"/>
    </location>
    <ligand>
        <name>NAD(+)</name>
        <dbReference type="ChEBI" id="CHEBI:57540"/>
    </ligand>
</feature>
<dbReference type="Gene3D" id="3.40.50.10330">
    <property type="entry name" value="Probable inorganic polyphosphate/atp-NAD kinase, domain 1"/>
    <property type="match status" value="1"/>
</dbReference>
<dbReference type="InterPro" id="IPR017437">
    <property type="entry name" value="ATP-NAD_kinase_PpnK-typ_C"/>
</dbReference>
<sequence length="283" mass="31094">MTIIGILTKPQFPELESVLQDLVQWLREKNKKVVLGSSAAALLNEEISHGDQALASQAELVIVLGGDGTMLNAARLVEPRSTPILGVNMGGLGFLTEVNVEEMFESLEKVFAQQFQLDTRLRLEARIAHLKGEDEQCTALNDIVVSKGDIGRMIKTHIQIDKQFVTHLRGDGVIVASPTGSTAYSMSSGGPILDPSLETLLLTPISPHTLTHRPLLVPSHVSLEITLTSDDEVRVLFDGQIAFTMNHGDSIIISASPHRTRLIRFPDRTYYDVLRNKLKWGNG</sequence>
<evidence type="ECO:0000256" key="4">
    <source>
        <dbReference type="ARBA" id="ARBA00023027"/>
    </source>
</evidence>
<name>A0ABU3K6S7_9BACT</name>
<keyword evidence="3 6" id="KW-0521">NADP</keyword>
<dbReference type="InterPro" id="IPR016064">
    <property type="entry name" value="NAD/diacylglycerol_kinase_sf"/>
</dbReference>
<evidence type="ECO:0000256" key="1">
    <source>
        <dbReference type="ARBA" id="ARBA00022679"/>
    </source>
</evidence>
<dbReference type="EMBL" id="JAQOUE010000001">
    <property type="protein sequence ID" value="MDT7042050.1"/>
    <property type="molecule type" value="Genomic_DNA"/>
</dbReference>
<dbReference type="Pfam" id="PF01513">
    <property type="entry name" value="NAD_kinase"/>
    <property type="match status" value="1"/>
</dbReference>
<keyword evidence="6" id="KW-0963">Cytoplasm</keyword>
<evidence type="ECO:0000313" key="8">
    <source>
        <dbReference type="Proteomes" id="UP001250932"/>
    </source>
</evidence>
<keyword evidence="1 6" id="KW-0808">Transferase</keyword>
<comment type="caution">
    <text evidence="6">Lacks conserved residue(s) required for the propagation of feature annotation.</text>
</comment>
<dbReference type="InterPro" id="IPR017438">
    <property type="entry name" value="ATP-NAD_kinase_N"/>
</dbReference>
<comment type="subcellular location">
    <subcellularLocation>
        <location evidence="6">Cytoplasm</location>
    </subcellularLocation>
</comment>
<evidence type="ECO:0000256" key="3">
    <source>
        <dbReference type="ARBA" id="ARBA00022857"/>
    </source>
</evidence>
<dbReference type="Pfam" id="PF20143">
    <property type="entry name" value="NAD_kinase_C"/>
    <property type="match status" value="1"/>
</dbReference>
<comment type="cofactor">
    <cofactor evidence="6">
        <name>a divalent metal cation</name>
        <dbReference type="ChEBI" id="CHEBI:60240"/>
    </cofactor>
</comment>
<dbReference type="EC" id="2.7.1.23" evidence="6"/>
<comment type="function">
    <text evidence="6">Involved in the regulation of the intracellular balance of NAD and NADP, and is a key enzyme in the biosynthesis of NADP. Catalyzes specifically the phosphorylation on 2'-hydroxyl of the adenosine moiety of NAD to yield NADP.</text>
</comment>
<accession>A0ABU3K6S7</accession>
<dbReference type="SUPFAM" id="SSF111331">
    <property type="entry name" value="NAD kinase/diacylglycerol kinase-like"/>
    <property type="match status" value="1"/>
</dbReference>
<evidence type="ECO:0000256" key="2">
    <source>
        <dbReference type="ARBA" id="ARBA00022777"/>
    </source>
</evidence>
<dbReference type="GO" id="GO:0016301">
    <property type="term" value="F:kinase activity"/>
    <property type="evidence" value="ECO:0007669"/>
    <property type="project" value="UniProtKB-KW"/>
</dbReference>
<evidence type="ECO:0000256" key="5">
    <source>
        <dbReference type="ARBA" id="ARBA00047925"/>
    </source>
</evidence>
<keyword evidence="8" id="KW-1185">Reference proteome</keyword>
<feature type="binding site" evidence="6">
    <location>
        <position position="169"/>
    </location>
    <ligand>
        <name>NAD(+)</name>
        <dbReference type="ChEBI" id="CHEBI:57540"/>
    </ligand>
</feature>
<feature type="binding site" evidence="6">
    <location>
        <position position="240"/>
    </location>
    <ligand>
        <name>NAD(+)</name>
        <dbReference type="ChEBI" id="CHEBI:57540"/>
    </ligand>
</feature>
<feature type="active site" description="Proton acceptor" evidence="6">
    <location>
        <position position="67"/>
    </location>
</feature>
<dbReference type="PANTHER" id="PTHR20275:SF0">
    <property type="entry name" value="NAD KINASE"/>
    <property type="match status" value="1"/>
</dbReference>
<feature type="binding site" evidence="6">
    <location>
        <position position="171"/>
    </location>
    <ligand>
        <name>NAD(+)</name>
        <dbReference type="ChEBI" id="CHEBI:57540"/>
    </ligand>
</feature>
<keyword evidence="6" id="KW-0547">Nucleotide-binding</keyword>
<evidence type="ECO:0000256" key="6">
    <source>
        <dbReference type="HAMAP-Rule" id="MF_00361"/>
    </source>
</evidence>
<feature type="binding site" evidence="6">
    <location>
        <begin position="182"/>
        <end position="187"/>
    </location>
    <ligand>
        <name>NAD(+)</name>
        <dbReference type="ChEBI" id="CHEBI:57540"/>
    </ligand>
</feature>
<organism evidence="7 8">
    <name type="scientific">Candidatus Nitronereus thalassa</name>
    <dbReference type="NCBI Taxonomy" id="3020898"/>
    <lineage>
        <taxon>Bacteria</taxon>
        <taxon>Pseudomonadati</taxon>
        <taxon>Nitrospirota</taxon>
        <taxon>Nitrospiria</taxon>
        <taxon>Nitrospirales</taxon>
        <taxon>Nitrospiraceae</taxon>
        <taxon>Candidatus Nitronereus</taxon>
    </lineage>
</organism>
<dbReference type="PANTHER" id="PTHR20275">
    <property type="entry name" value="NAD KINASE"/>
    <property type="match status" value="1"/>
</dbReference>
<dbReference type="Gene3D" id="2.60.200.30">
    <property type="entry name" value="Probable inorganic polyphosphate/atp-NAD kinase, domain 2"/>
    <property type="match status" value="1"/>
</dbReference>
<dbReference type="InterPro" id="IPR002504">
    <property type="entry name" value="NADK"/>
</dbReference>
<protein>
    <recommendedName>
        <fullName evidence="6">NAD kinase</fullName>
        <ecNumber evidence="6">2.7.1.23</ecNumber>
    </recommendedName>
    <alternativeName>
        <fullName evidence="6">ATP-dependent NAD kinase</fullName>
    </alternativeName>
</protein>
<dbReference type="HAMAP" id="MF_00361">
    <property type="entry name" value="NAD_kinase"/>
    <property type="match status" value="1"/>
</dbReference>
<comment type="catalytic activity">
    <reaction evidence="5 6">
        <text>NAD(+) + ATP = ADP + NADP(+) + H(+)</text>
        <dbReference type="Rhea" id="RHEA:18629"/>
        <dbReference type="ChEBI" id="CHEBI:15378"/>
        <dbReference type="ChEBI" id="CHEBI:30616"/>
        <dbReference type="ChEBI" id="CHEBI:57540"/>
        <dbReference type="ChEBI" id="CHEBI:58349"/>
        <dbReference type="ChEBI" id="CHEBI:456216"/>
        <dbReference type="EC" id="2.7.1.23"/>
    </reaction>
</comment>
<keyword evidence="6" id="KW-0067">ATP-binding</keyword>
<dbReference type="Proteomes" id="UP001250932">
    <property type="component" value="Unassembled WGS sequence"/>
</dbReference>
<keyword evidence="4 6" id="KW-0520">NAD</keyword>
<dbReference type="RefSeq" id="WP_313832407.1">
    <property type="nucleotide sequence ID" value="NZ_JAQOUE010000001.1"/>
</dbReference>
<reference evidence="7 8" key="1">
    <citation type="journal article" date="2023" name="ISME J.">
        <title>Cultivation and genomic characterization of novel and ubiquitous marine nitrite-oxidizing bacteria from the Nitrospirales.</title>
        <authorList>
            <person name="Mueller A.J."/>
            <person name="Daebeler A."/>
            <person name="Herbold C.W."/>
            <person name="Kirkegaard R.H."/>
            <person name="Daims H."/>
        </authorList>
    </citation>
    <scope>NUCLEOTIDE SEQUENCE [LARGE SCALE GENOMIC DNA]</scope>
    <source>
        <strain evidence="7 8">EB</strain>
    </source>
</reference>
<feature type="binding site" evidence="6">
    <location>
        <begin position="141"/>
        <end position="142"/>
    </location>
    <ligand>
        <name>NAD(+)</name>
        <dbReference type="ChEBI" id="CHEBI:57540"/>
    </ligand>
</feature>
<keyword evidence="2 6" id="KW-0418">Kinase</keyword>
<comment type="caution">
    <text evidence="7">The sequence shown here is derived from an EMBL/GenBank/DDBJ whole genome shotgun (WGS) entry which is preliminary data.</text>
</comment>
<gene>
    <name evidence="6" type="primary">nadK</name>
    <name evidence="7" type="ORF">PPG34_06770</name>
</gene>
<evidence type="ECO:0000313" key="7">
    <source>
        <dbReference type="EMBL" id="MDT7042050.1"/>
    </source>
</evidence>